<evidence type="ECO:0000256" key="9">
    <source>
        <dbReference type="ARBA" id="ARBA00047664"/>
    </source>
</evidence>
<dbReference type="InterPro" id="IPR002376">
    <property type="entry name" value="Formyl_transf_N"/>
</dbReference>
<evidence type="ECO:0000256" key="1">
    <source>
        <dbReference type="ARBA" id="ARBA00005054"/>
    </source>
</evidence>
<dbReference type="SUPFAM" id="SSF53328">
    <property type="entry name" value="Formyltransferase"/>
    <property type="match status" value="1"/>
</dbReference>
<dbReference type="EMBL" id="CP090166">
    <property type="protein sequence ID" value="UJO15761.1"/>
    <property type="molecule type" value="Genomic_DNA"/>
</dbReference>
<dbReference type="HAMAP" id="MF_01930">
    <property type="entry name" value="PurN"/>
    <property type="match status" value="1"/>
</dbReference>
<keyword evidence="5" id="KW-0658">Purine biosynthesis</keyword>
<evidence type="ECO:0000259" key="10">
    <source>
        <dbReference type="Pfam" id="PF00551"/>
    </source>
</evidence>
<dbReference type="OrthoDB" id="5575075at2759"/>
<dbReference type="Pfam" id="PF00551">
    <property type="entry name" value="Formyl_trans_N"/>
    <property type="match status" value="1"/>
</dbReference>
<evidence type="ECO:0000256" key="5">
    <source>
        <dbReference type="ARBA" id="ARBA00022755"/>
    </source>
</evidence>
<evidence type="ECO:0000313" key="11">
    <source>
        <dbReference type="EMBL" id="UJO15761.1"/>
    </source>
</evidence>
<dbReference type="GeneID" id="71984838"/>
<dbReference type="AlphaFoldDB" id="A0A9Q8LE58"/>
<evidence type="ECO:0000313" key="12">
    <source>
        <dbReference type="Proteomes" id="UP000756132"/>
    </source>
</evidence>
<feature type="domain" description="Formyl transferase N-terminal" evidence="10">
    <location>
        <begin position="9"/>
        <end position="208"/>
    </location>
</feature>
<dbReference type="EC" id="2.1.2.2" evidence="2"/>
<dbReference type="InterPro" id="IPR036477">
    <property type="entry name" value="Formyl_transf_N_sf"/>
</dbReference>
<evidence type="ECO:0000256" key="6">
    <source>
        <dbReference type="ARBA" id="ARBA00038440"/>
    </source>
</evidence>
<dbReference type="PANTHER" id="PTHR43369">
    <property type="entry name" value="PHOSPHORIBOSYLGLYCINAMIDE FORMYLTRANSFERASE"/>
    <property type="match status" value="1"/>
</dbReference>
<name>A0A9Q8LE58_PASFU</name>
<keyword evidence="4" id="KW-0808">Transferase</keyword>
<dbReference type="Gene3D" id="3.40.50.170">
    <property type="entry name" value="Formyl transferase, N-terminal domain"/>
    <property type="match status" value="1"/>
</dbReference>
<dbReference type="NCBIfam" id="TIGR00639">
    <property type="entry name" value="PurN"/>
    <property type="match status" value="1"/>
</dbReference>
<keyword evidence="12" id="KW-1185">Reference proteome</keyword>
<organism evidence="11 12">
    <name type="scientific">Passalora fulva</name>
    <name type="common">Tomato leaf mold</name>
    <name type="synonym">Cladosporium fulvum</name>
    <dbReference type="NCBI Taxonomy" id="5499"/>
    <lineage>
        <taxon>Eukaryota</taxon>
        <taxon>Fungi</taxon>
        <taxon>Dikarya</taxon>
        <taxon>Ascomycota</taxon>
        <taxon>Pezizomycotina</taxon>
        <taxon>Dothideomycetes</taxon>
        <taxon>Dothideomycetidae</taxon>
        <taxon>Mycosphaerellales</taxon>
        <taxon>Mycosphaerellaceae</taxon>
        <taxon>Fulvia</taxon>
    </lineage>
</organism>
<dbReference type="InterPro" id="IPR004607">
    <property type="entry name" value="GART"/>
</dbReference>
<dbReference type="GO" id="GO:0006189">
    <property type="term" value="P:'de novo' IMP biosynthetic process"/>
    <property type="evidence" value="ECO:0007669"/>
    <property type="project" value="InterPro"/>
</dbReference>
<comment type="pathway">
    <text evidence="1">Purine metabolism; IMP biosynthesis via de novo pathway; N(2)-formyl-N(1)-(5-phospho-D-ribosyl)glycinamide from N(1)-(5-phospho-D-ribosyl)glycinamide (10-formyl THF route): step 1/1.</text>
</comment>
<reference evidence="11" key="2">
    <citation type="journal article" date="2022" name="Microb. Genom.">
        <title>A chromosome-scale genome assembly of the tomato pathogen Cladosporium fulvum reveals a compartmentalized genome architecture and the presence of a dispensable chromosome.</title>
        <authorList>
            <person name="Zaccaron A.Z."/>
            <person name="Chen L.H."/>
            <person name="Samaras A."/>
            <person name="Stergiopoulos I."/>
        </authorList>
    </citation>
    <scope>NUCLEOTIDE SEQUENCE</scope>
    <source>
        <strain evidence="11">Race5_Kim</strain>
    </source>
</reference>
<dbReference type="Proteomes" id="UP000756132">
    <property type="component" value="Chromosome 4"/>
</dbReference>
<accession>A0A9Q8LE58</accession>
<dbReference type="GO" id="GO:0005737">
    <property type="term" value="C:cytoplasm"/>
    <property type="evidence" value="ECO:0007669"/>
    <property type="project" value="TreeGrafter"/>
</dbReference>
<evidence type="ECO:0000256" key="2">
    <source>
        <dbReference type="ARBA" id="ARBA00012254"/>
    </source>
</evidence>
<dbReference type="OMA" id="HYVDEGM"/>
<protein>
    <recommendedName>
        <fullName evidence="3">Phosphoribosylglycinamide formyltransferase</fullName>
        <ecNumber evidence="2">2.1.2.2</ecNumber>
    </recommendedName>
    <alternativeName>
        <fullName evidence="8">5'-phosphoribosylglycinamide transformylase</fullName>
    </alternativeName>
    <alternativeName>
        <fullName evidence="7">GAR transformylase</fullName>
    </alternativeName>
</protein>
<evidence type="ECO:0000256" key="8">
    <source>
        <dbReference type="ARBA" id="ARBA00041682"/>
    </source>
</evidence>
<dbReference type="InterPro" id="IPR001555">
    <property type="entry name" value="GART_AS"/>
</dbReference>
<dbReference type="PANTHER" id="PTHR43369:SF2">
    <property type="entry name" value="PHOSPHORIBOSYLGLYCINAMIDE FORMYLTRANSFERASE"/>
    <property type="match status" value="1"/>
</dbReference>
<gene>
    <name evidence="11" type="ORF">CLAFUR5_04960</name>
</gene>
<evidence type="ECO:0000256" key="3">
    <source>
        <dbReference type="ARBA" id="ARBA00022076"/>
    </source>
</evidence>
<evidence type="ECO:0000256" key="4">
    <source>
        <dbReference type="ARBA" id="ARBA00022679"/>
    </source>
</evidence>
<dbReference type="GO" id="GO:0004644">
    <property type="term" value="F:phosphoribosylglycinamide formyltransferase activity"/>
    <property type="evidence" value="ECO:0007669"/>
    <property type="project" value="UniProtKB-EC"/>
</dbReference>
<dbReference type="FunFam" id="3.40.50.170:FF:000009">
    <property type="entry name" value="Phosphoribosylglycinamide formyltransferase (Eurofung)"/>
    <property type="match status" value="1"/>
</dbReference>
<dbReference type="PROSITE" id="PS00373">
    <property type="entry name" value="GART"/>
    <property type="match status" value="1"/>
</dbReference>
<proteinExistence type="inferred from homology"/>
<comment type="similarity">
    <text evidence="6">Belongs to the GART family.</text>
</comment>
<sequence>MADSTSPARVLVLISGSGSNLQALIDAANTDRLPNVQFVRLIADRKNAYGLERAKKANIPTTYHGFLPYKKDHQDTPDSPQTSPARHAYDADLAHLVLADKPDIVVCAGFMRIMTTSILDKLAEAKVPIINLHPAMPGDLVGAHCIERAWDEFQAGKRTSTGIMIHYVIAEVDKGAPIESEKVDITGCETLEQLQERIHQAEHVLIVKGTKKAIETRRRKQGT</sequence>
<dbReference type="RefSeq" id="XP_047760127.1">
    <property type="nucleotide sequence ID" value="XM_047904108.1"/>
</dbReference>
<comment type="catalytic activity">
    <reaction evidence="9">
        <text>N(1)-(5-phospho-beta-D-ribosyl)glycinamide + (6R)-10-formyltetrahydrofolate = N(2)-formyl-N(1)-(5-phospho-beta-D-ribosyl)glycinamide + (6S)-5,6,7,8-tetrahydrofolate + H(+)</text>
        <dbReference type="Rhea" id="RHEA:15053"/>
        <dbReference type="ChEBI" id="CHEBI:15378"/>
        <dbReference type="ChEBI" id="CHEBI:57453"/>
        <dbReference type="ChEBI" id="CHEBI:143788"/>
        <dbReference type="ChEBI" id="CHEBI:147286"/>
        <dbReference type="ChEBI" id="CHEBI:195366"/>
        <dbReference type="EC" id="2.1.2.2"/>
    </reaction>
</comment>
<reference evidence="11" key="1">
    <citation type="submission" date="2021-12" db="EMBL/GenBank/DDBJ databases">
        <authorList>
            <person name="Zaccaron A."/>
            <person name="Stergiopoulos I."/>
        </authorList>
    </citation>
    <scope>NUCLEOTIDE SEQUENCE</scope>
    <source>
        <strain evidence="11">Race5_Kim</strain>
    </source>
</reference>
<evidence type="ECO:0000256" key="7">
    <source>
        <dbReference type="ARBA" id="ARBA00041324"/>
    </source>
</evidence>
<dbReference type="KEGG" id="ffu:CLAFUR5_04960"/>